<sequence>MTTQPTISGRIPTWTQGDLLRKARVSAGYTVAELAVAAGISEKTINNYEGDRYKPRRPALIAWALATGVDLAWLEGGVTDPSGPDGGAAAGASDAALAELTEQKVNRGHRRIGR</sequence>
<evidence type="ECO:0000313" key="3">
    <source>
        <dbReference type="Proteomes" id="UP001501495"/>
    </source>
</evidence>
<dbReference type="Proteomes" id="UP001501495">
    <property type="component" value="Unassembled WGS sequence"/>
</dbReference>
<dbReference type="EMBL" id="BAAAZH010000008">
    <property type="protein sequence ID" value="GAA4112283.1"/>
    <property type="molecule type" value="Genomic_DNA"/>
</dbReference>
<dbReference type="SMART" id="SM00530">
    <property type="entry name" value="HTH_XRE"/>
    <property type="match status" value="1"/>
</dbReference>
<dbReference type="SUPFAM" id="SSF47413">
    <property type="entry name" value="lambda repressor-like DNA-binding domains"/>
    <property type="match status" value="1"/>
</dbReference>
<evidence type="ECO:0000313" key="2">
    <source>
        <dbReference type="EMBL" id="GAA4112283.1"/>
    </source>
</evidence>
<dbReference type="InterPro" id="IPR001387">
    <property type="entry name" value="Cro/C1-type_HTH"/>
</dbReference>
<dbReference type="Gene3D" id="1.10.260.40">
    <property type="entry name" value="lambda repressor-like DNA-binding domains"/>
    <property type="match status" value="1"/>
</dbReference>
<comment type="caution">
    <text evidence="2">The sequence shown here is derived from an EMBL/GenBank/DDBJ whole genome shotgun (WGS) entry which is preliminary data.</text>
</comment>
<dbReference type="CDD" id="cd00093">
    <property type="entry name" value="HTH_XRE"/>
    <property type="match status" value="1"/>
</dbReference>
<protein>
    <recommendedName>
        <fullName evidence="1">HTH cro/C1-type domain-containing protein</fullName>
    </recommendedName>
</protein>
<keyword evidence="3" id="KW-1185">Reference proteome</keyword>
<dbReference type="PROSITE" id="PS50943">
    <property type="entry name" value="HTH_CROC1"/>
    <property type="match status" value="1"/>
</dbReference>
<dbReference type="RefSeq" id="WP_344731995.1">
    <property type="nucleotide sequence ID" value="NZ_BAAAZH010000008.1"/>
</dbReference>
<gene>
    <name evidence="2" type="ORF">GCM10022215_08510</name>
</gene>
<dbReference type="InterPro" id="IPR010982">
    <property type="entry name" value="Lambda_DNA-bd_dom_sf"/>
</dbReference>
<organism evidence="2 3">
    <name type="scientific">Nocardioides fonticola</name>
    <dbReference type="NCBI Taxonomy" id="450363"/>
    <lineage>
        <taxon>Bacteria</taxon>
        <taxon>Bacillati</taxon>
        <taxon>Actinomycetota</taxon>
        <taxon>Actinomycetes</taxon>
        <taxon>Propionibacteriales</taxon>
        <taxon>Nocardioidaceae</taxon>
        <taxon>Nocardioides</taxon>
    </lineage>
</organism>
<dbReference type="Pfam" id="PF01381">
    <property type="entry name" value="HTH_3"/>
    <property type="match status" value="1"/>
</dbReference>
<name>A0ABP7XD83_9ACTN</name>
<proteinExistence type="predicted"/>
<accession>A0ABP7XD83</accession>
<evidence type="ECO:0000259" key="1">
    <source>
        <dbReference type="PROSITE" id="PS50943"/>
    </source>
</evidence>
<feature type="domain" description="HTH cro/C1-type" evidence="1">
    <location>
        <begin position="20"/>
        <end position="74"/>
    </location>
</feature>
<reference evidence="3" key="1">
    <citation type="journal article" date="2019" name="Int. J. Syst. Evol. Microbiol.">
        <title>The Global Catalogue of Microorganisms (GCM) 10K type strain sequencing project: providing services to taxonomists for standard genome sequencing and annotation.</title>
        <authorList>
            <consortium name="The Broad Institute Genomics Platform"/>
            <consortium name="The Broad Institute Genome Sequencing Center for Infectious Disease"/>
            <person name="Wu L."/>
            <person name="Ma J."/>
        </authorList>
    </citation>
    <scope>NUCLEOTIDE SEQUENCE [LARGE SCALE GENOMIC DNA]</scope>
    <source>
        <strain evidence="3">JCM 16703</strain>
    </source>
</reference>